<evidence type="ECO:0000259" key="3">
    <source>
        <dbReference type="Pfam" id="PF18962"/>
    </source>
</evidence>
<name>A0A327Z0K7_9FLAO</name>
<reference evidence="4 5" key="1">
    <citation type="submission" date="2018-06" db="EMBL/GenBank/DDBJ databases">
        <title>Genomic Encyclopedia of Type Strains, Phase III (KMG-III): the genomes of soil and plant-associated and newly described type strains.</title>
        <authorList>
            <person name="Whitman W."/>
        </authorList>
    </citation>
    <scope>NUCLEOTIDE SEQUENCE [LARGE SCALE GENOMIC DNA]</scope>
    <source>
        <strain evidence="4 5">CGMCC 1.12398</strain>
    </source>
</reference>
<evidence type="ECO:0000256" key="2">
    <source>
        <dbReference type="SAM" id="SignalP"/>
    </source>
</evidence>
<dbReference type="NCBIfam" id="TIGR02608">
    <property type="entry name" value="delta_60_rpt"/>
    <property type="match status" value="13"/>
</dbReference>
<dbReference type="RefSeq" id="WP_111566583.1">
    <property type="nucleotide sequence ID" value="NZ_QLMI01000003.1"/>
</dbReference>
<organism evidence="4 5">
    <name type="scientific">Flavobacterium aquaticum</name>
    <dbReference type="NCBI Taxonomy" id="1236486"/>
    <lineage>
        <taxon>Bacteria</taxon>
        <taxon>Pseudomonadati</taxon>
        <taxon>Bacteroidota</taxon>
        <taxon>Flavobacteriia</taxon>
        <taxon>Flavobacteriales</taxon>
        <taxon>Flavobacteriaceae</taxon>
        <taxon>Flavobacterium</taxon>
    </lineage>
</organism>
<dbReference type="EMBL" id="QLMI01000003">
    <property type="protein sequence ID" value="RAK23759.1"/>
    <property type="molecule type" value="Genomic_DNA"/>
</dbReference>
<keyword evidence="1 2" id="KW-0732">Signal</keyword>
<dbReference type="SUPFAM" id="SSF63829">
    <property type="entry name" value="Calcium-dependent phosphotriesterase"/>
    <property type="match status" value="3"/>
</dbReference>
<dbReference type="InterPro" id="IPR026444">
    <property type="entry name" value="Secre_tail"/>
</dbReference>
<protein>
    <submittedName>
        <fullName evidence="4">Putative delta-60 repeat protein/predicted secreted protein (Por secretion system target)</fullName>
    </submittedName>
</protein>
<dbReference type="InterPro" id="IPR013431">
    <property type="entry name" value="Delta_60_rpt"/>
</dbReference>
<dbReference type="NCBIfam" id="TIGR04183">
    <property type="entry name" value="Por_Secre_tail"/>
    <property type="match status" value="1"/>
</dbReference>
<accession>A0A327Z0K7</accession>
<dbReference type="OrthoDB" id="9805017at2"/>
<evidence type="ECO:0000256" key="1">
    <source>
        <dbReference type="ARBA" id="ARBA00022729"/>
    </source>
</evidence>
<sequence length="834" mass="90049">MRKHIQLLLIIFSLTSFAQDGTIDSSFNIPTGAINGVVNTIVTQNDGKMIVGGDFTFLNRLAFNKLGRLNTDGTNDLSFSIGSGFDNTVNFVQIQPDGKLIVVGNFTQYNGVTKNRIVRLNTNGTIDPTFNIGSGFNSVVYSTKIQSDGKIIVVGNFTQYNGITRNRIVRLNIDGTIDSSFNIGSGANNMVNTCDLQPDGKIIVAGNFTSYNGVSYRRIIRLNNDGTLDTTFNTSTSASSTIKTVCVQSDGKLIIGGEFSTYKGVTVNRIVRLNSDSTIDTTFNSGTGFFNFVNTIVSQTDGKILVGGYFTSYNDIYKNRILRLNNDGSLDSSFNSNASIVNSTSSTPSFVQTISIQSNGKIIFGGNFDYASSNTYRNNIASINVDGSIDNSFFPFIENSLSSNNSIRAIGLQSDGKIIIGGFFASYNGVSANRIARLNTDGTLDTTFNIGTGANGAIQDLKVLSNDKIVIVGDFTTFNGITKNKVAMLHSDGTLDTFFNASVSPSAETVSEQSNGKILIGGGILTVNGQPRAKLASLNLDGSLDTSFLYGPYLINAGAIRDILVQPDGKIYISHDQKVIRLNSNGTLDTTFNSTGGGGNGHIGINISRQSDGKIILVGNFKSFNGVPSYGIVRLNTDGSNDSSFYFDSPLLSAQSRFLLKSVIQNDGKIIFVGYDSMSSVSVKRVNSDGSLDNTFSANDSLLFNVSAENLVIQNDGKIIVCGGFTHYSLNSGNSIEKRYILRLNNNSGTLSTTDFDNNIELNLYPNPVKDNLNFNLPIGVNVLSFEVFDLIGKKIDSNTLQTNFINVKHYVNGIYILHLKTDKGVLIKKFIKN</sequence>
<feature type="signal peptide" evidence="2">
    <location>
        <begin position="1"/>
        <end position="18"/>
    </location>
</feature>
<dbReference type="Pfam" id="PF17164">
    <property type="entry name" value="DUF5122"/>
    <property type="match status" value="14"/>
</dbReference>
<dbReference type="PANTHER" id="PTHR42754">
    <property type="entry name" value="ENDOGLUCANASE"/>
    <property type="match status" value="1"/>
</dbReference>
<dbReference type="Proteomes" id="UP000249620">
    <property type="component" value="Unassembled WGS sequence"/>
</dbReference>
<proteinExistence type="predicted"/>
<feature type="chain" id="PRO_5016422599" evidence="2">
    <location>
        <begin position="19"/>
        <end position="834"/>
    </location>
</feature>
<dbReference type="PANTHER" id="PTHR42754:SF1">
    <property type="entry name" value="LIPOPROTEIN"/>
    <property type="match status" value="1"/>
</dbReference>
<dbReference type="Pfam" id="PF18962">
    <property type="entry name" value="Por_Secre_tail"/>
    <property type="match status" value="1"/>
</dbReference>
<gene>
    <name evidence="4" type="ORF">B0I03_103225</name>
</gene>
<dbReference type="AlphaFoldDB" id="A0A327Z0K7"/>
<comment type="caution">
    <text evidence="4">The sequence shown here is derived from an EMBL/GenBank/DDBJ whole genome shotgun (WGS) entry which is preliminary data.</text>
</comment>
<keyword evidence="5" id="KW-1185">Reference proteome</keyword>
<feature type="domain" description="Secretion system C-terminal sorting" evidence="3">
    <location>
        <begin position="764"/>
        <end position="832"/>
    </location>
</feature>
<evidence type="ECO:0000313" key="4">
    <source>
        <dbReference type="EMBL" id="RAK23759.1"/>
    </source>
</evidence>
<evidence type="ECO:0000313" key="5">
    <source>
        <dbReference type="Proteomes" id="UP000249620"/>
    </source>
</evidence>
<dbReference type="Gene3D" id="2.80.10.50">
    <property type="match status" value="6"/>
</dbReference>